<feature type="transmembrane region" description="Helical" evidence="1">
    <location>
        <begin position="233"/>
        <end position="251"/>
    </location>
</feature>
<name>A0A0M0KQP3_9BACI</name>
<organism evidence="2 3">
    <name type="scientific">Priestia koreensis</name>
    <dbReference type="NCBI Taxonomy" id="284581"/>
    <lineage>
        <taxon>Bacteria</taxon>
        <taxon>Bacillati</taxon>
        <taxon>Bacillota</taxon>
        <taxon>Bacilli</taxon>
        <taxon>Bacillales</taxon>
        <taxon>Bacillaceae</taxon>
        <taxon>Priestia</taxon>
    </lineage>
</organism>
<protein>
    <recommendedName>
        <fullName evidence="4">DUF1189 domain-containing protein</fullName>
    </recommendedName>
</protein>
<evidence type="ECO:0000313" key="3">
    <source>
        <dbReference type="Proteomes" id="UP000037558"/>
    </source>
</evidence>
<keyword evidence="1" id="KW-0812">Transmembrane</keyword>
<comment type="caution">
    <text evidence="2">The sequence shown here is derived from an EMBL/GenBank/DDBJ whole genome shotgun (WGS) entry which is preliminary data.</text>
</comment>
<evidence type="ECO:0000256" key="1">
    <source>
        <dbReference type="SAM" id="Phobius"/>
    </source>
</evidence>
<feature type="transmembrane region" description="Helical" evidence="1">
    <location>
        <begin position="208"/>
        <end position="227"/>
    </location>
</feature>
<gene>
    <name evidence="2" type="ORF">AMD01_19535</name>
</gene>
<keyword evidence="1" id="KW-0472">Membrane</keyword>
<dbReference type="Pfam" id="PF06691">
    <property type="entry name" value="DUF1189"/>
    <property type="match status" value="1"/>
</dbReference>
<evidence type="ECO:0008006" key="4">
    <source>
        <dbReference type="Google" id="ProtNLM"/>
    </source>
</evidence>
<dbReference type="Proteomes" id="UP000037558">
    <property type="component" value="Unassembled WGS sequence"/>
</dbReference>
<feature type="transmembrane region" description="Helical" evidence="1">
    <location>
        <begin position="21"/>
        <end position="45"/>
    </location>
</feature>
<feature type="transmembrane region" description="Helical" evidence="1">
    <location>
        <begin position="172"/>
        <end position="196"/>
    </location>
</feature>
<keyword evidence="3" id="KW-1185">Reference proteome</keyword>
<dbReference type="InterPro" id="IPR009574">
    <property type="entry name" value="DUF1189"/>
</dbReference>
<dbReference type="RefSeq" id="WP_053403119.1">
    <property type="nucleotide sequence ID" value="NZ_CP061868.1"/>
</dbReference>
<proteinExistence type="predicted"/>
<dbReference type="EMBL" id="LILC01000030">
    <property type="protein sequence ID" value="KOO41135.1"/>
    <property type="molecule type" value="Genomic_DNA"/>
</dbReference>
<accession>A0A0M0KQP3</accession>
<keyword evidence="1" id="KW-1133">Transmembrane helix</keyword>
<evidence type="ECO:0000313" key="2">
    <source>
        <dbReference type="EMBL" id="KOO41135.1"/>
    </source>
</evidence>
<reference evidence="3" key="1">
    <citation type="submission" date="2015-08" db="EMBL/GenBank/DDBJ databases">
        <title>Fjat-14210 dsm16467.</title>
        <authorList>
            <person name="Liu B."/>
            <person name="Wang J."/>
            <person name="Zhu Y."/>
            <person name="Liu G."/>
            <person name="Chen Q."/>
            <person name="Chen Z."/>
            <person name="Lan J."/>
            <person name="Che J."/>
            <person name="Ge C."/>
            <person name="Shi H."/>
            <person name="Pan Z."/>
            <person name="Liu X."/>
        </authorList>
    </citation>
    <scope>NUCLEOTIDE SEQUENCE [LARGE SCALE GENOMIC DNA]</scope>
    <source>
        <strain evidence="3">DSM 16467</strain>
    </source>
</reference>
<dbReference type="PATRIC" id="fig|284581.3.peg.4295"/>
<sequence>MSKFRSFALRRMSFKHIMETVNARFIFILLQHVLVGSLIAFPLVIQVSKATPETLTSLAFPKLSSSDTWVQELPKCTINDKKLNCEDDKSKDIQKGNEHILVNPASGWEKKVKENDAYLAFHKRYMSVSSHGINVTVPYGSDNFFNQKSGKELLEQVAQTAKPQLILPAMQFLYPLSIVMNMIFIAIVSLFALPMNFRARVKLKYKQIFSMLSYAATIPALIAFAVGSFISAAFVYTIYNFGLIFLAYFLFRKYLR</sequence>
<dbReference type="AlphaFoldDB" id="A0A0M0KQP3"/>